<gene>
    <name evidence="2" type="ORF">ACFSVN_12585</name>
</gene>
<organism evidence="2 3">
    <name type="scientific">Gracilimonas halophila</name>
    <dbReference type="NCBI Taxonomy" id="1834464"/>
    <lineage>
        <taxon>Bacteria</taxon>
        <taxon>Pseudomonadati</taxon>
        <taxon>Balneolota</taxon>
        <taxon>Balneolia</taxon>
        <taxon>Balneolales</taxon>
        <taxon>Balneolaceae</taxon>
        <taxon>Gracilimonas</taxon>
    </lineage>
</organism>
<dbReference type="EMBL" id="JBHULI010000025">
    <property type="protein sequence ID" value="MFD2533283.1"/>
    <property type="molecule type" value="Genomic_DNA"/>
</dbReference>
<dbReference type="SUPFAM" id="SSF55785">
    <property type="entry name" value="PYP-like sensor domain (PAS domain)"/>
    <property type="match status" value="1"/>
</dbReference>
<dbReference type="Proteomes" id="UP001597460">
    <property type="component" value="Unassembled WGS sequence"/>
</dbReference>
<name>A0ABW5JKK1_9BACT</name>
<dbReference type="RefSeq" id="WP_390303299.1">
    <property type="nucleotide sequence ID" value="NZ_JBHULI010000025.1"/>
</dbReference>
<dbReference type="InterPro" id="IPR000014">
    <property type="entry name" value="PAS"/>
</dbReference>
<evidence type="ECO:0000313" key="2">
    <source>
        <dbReference type="EMBL" id="MFD2533283.1"/>
    </source>
</evidence>
<dbReference type="Pfam" id="PF08447">
    <property type="entry name" value="PAS_3"/>
    <property type="match status" value="1"/>
</dbReference>
<proteinExistence type="predicted"/>
<dbReference type="InterPro" id="IPR013655">
    <property type="entry name" value="PAS_fold_3"/>
</dbReference>
<sequence length="78" mass="9111">MNDIGTWELDIETGETYWSEEVYNIHEVPKDFDHNKANGIDFFHPDDRSRISKALENTIEHGEPFEVTARFITAKDNL</sequence>
<protein>
    <submittedName>
        <fullName evidence="2">PAS domain-containing protein</fullName>
    </submittedName>
</protein>
<reference evidence="3" key="1">
    <citation type="journal article" date="2019" name="Int. J. Syst. Evol. Microbiol.">
        <title>The Global Catalogue of Microorganisms (GCM) 10K type strain sequencing project: providing services to taxonomists for standard genome sequencing and annotation.</title>
        <authorList>
            <consortium name="The Broad Institute Genomics Platform"/>
            <consortium name="The Broad Institute Genome Sequencing Center for Infectious Disease"/>
            <person name="Wu L."/>
            <person name="Ma J."/>
        </authorList>
    </citation>
    <scope>NUCLEOTIDE SEQUENCE [LARGE SCALE GENOMIC DNA]</scope>
    <source>
        <strain evidence="3">KCTC 52042</strain>
    </source>
</reference>
<comment type="caution">
    <text evidence="2">The sequence shown here is derived from an EMBL/GenBank/DDBJ whole genome shotgun (WGS) entry which is preliminary data.</text>
</comment>
<evidence type="ECO:0000313" key="3">
    <source>
        <dbReference type="Proteomes" id="UP001597460"/>
    </source>
</evidence>
<evidence type="ECO:0000259" key="1">
    <source>
        <dbReference type="Pfam" id="PF08447"/>
    </source>
</evidence>
<feature type="domain" description="PAS fold-3" evidence="1">
    <location>
        <begin position="16"/>
        <end position="75"/>
    </location>
</feature>
<keyword evidence="3" id="KW-1185">Reference proteome</keyword>
<dbReference type="InterPro" id="IPR035965">
    <property type="entry name" value="PAS-like_dom_sf"/>
</dbReference>
<dbReference type="CDD" id="cd00130">
    <property type="entry name" value="PAS"/>
    <property type="match status" value="1"/>
</dbReference>
<dbReference type="Gene3D" id="3.30.450.20">
    <property type="entry name" value="PAS domain"/>
    <property type="match status" value="1"/>
</dbReference>
<accession>A0ABW5JKK1</accession>